<organism evidence="1">
    <name type="scientific">Arundo donax</name>
    <name type="common">Giant reed</name>
    <name type="synonym">Donax arundinaceus</name>
    <dbReference type="NCBI Taxonomy" id="35708"/>
    <lineage>
        <taxon>Eukaryota</taxon>
        <taxon>Viridiplantae</taxon>
        <taxon>Streptophyta</taxon>
        <taxon>Embryophyta</taxon>
        <taxon>Tracheophyta</taxon>
        <taxon>Spermatophyta</taxon>
        <taxon>Magnoliopsida</taxon>
        <taxon>Liliopsida</taxon>
        <taxon>Poales</taxon>
        <taxon>Poaceae</taxon>
        <taxon>PACMAD clade</taxon>
        <taxon>Arundinoideae</taxon>
        <taxon>Arundineae</taxon>
        <taxon>Arundo</taxon>
    </lineage>
</organism>
<sequence>MITCRVDVSLCMQCWFLFALKFVRCQLR</sequence>
<reference evidence="1" key="2">
    <citation type="journal article" date="2015" name="Data Brief">
        <title>Shoot transcriptome of the giant reed, Arundo donax.</title>
        <authorList>
            <person name="Barrero R.A."/>
            <person name="Guerrero F.D."/>
            <person name="Moolhuijzen P."/>
            <person name="Goolsby J.A."/>
            <person name="Tidwell J."/>
            <person name="Bellgard S.E."/>
            <person name="Bellgard M.I."/>
        </authorList>
    </citation>
    <scope>NUCLEOTIDE SEQUENCE</scope>
    <source>
        <tissue evidence="1">Shoot tissue taken approximately 20 cm above the soil surface</tissue>
    </source>
</reference>
<accession>A0A0A8ZVX0</accession>
<protein>
    <submittedName>
        <fullName evidence="1">Uncharacterized protein</fullName>
    </submittedName>
</protein>
<dbReference type="AlphaFoldDB" id="A0A0A8ZVX0"/>
<name>A0A0A8ZVX0_ARUDO</name>
<proteinExistence type="predicted"/>
<evidence type="ECO:0000313" key="1">
    <source>
        <dbReference type="EMBL" id="JAD38937.1"/>
    </source>
</evidence>
<dbReference type="EMBL" id="GBRH01258958">
    <property type="protein sequence ID" value="JAD38937.1"/>
    <property type="molecule type" value="Transcribed_RNA"/>
</dbReference>
<reference evidence="1" key="1">
    <citation type="submission" date="2014-09" db="EMBL/GenBank/DDBJ databases">
        <authorList>
            <person name="Magalhaes I.L.F."/>
            <person name="Oliveira U."/>
            <person name="Santos F.R."/>
            <person name="Vidigal T.H.D.A."/>
            <person name="Brescovit A.D."/>
            <person name="Santos A.J."/>
        </authorList>
    </citation>
    <scope>NUCLEOTIDE SEQUENCE</scope>
    <source>
        <tissue evidence="1">Shoot tissue taken approximately 20 cm above the soil surface</tissue>
    </source>
</reference>